<dbReference type="InterPro" id="IPR003594">
    <property type="entry name" value="HATPase_dom"/>
</dbReference>
<feature type="transmembrane region" description="Helical" evidence="6">
    <location>
        <begin position="48"/>
        <end position="65"/>
    </location>
</feature>
<dbReference type="Pfam" id="PF02518">
    <property type="entry name" value="HATPase_c"/>
    <property type="match status" value="1"/>
</dbReference>
<keyword evidence="6" id="KW-0472">Membrane</keyword>
<dbReference type="InterPro" id="IPR050482">
    <property type="entry name" value="Sensor_HK_TwoCompSys"/>
</dbReference>
<keyword evidence="6" id="KW-1133">Transmembrane helix</keyword>
<evidence type="ECO:0000256" key="5">
    <source>
        <dbReference type="ARBA" id="ARBA00023012"/>
    </source>
</evidence>
<dbReference type="Proteomes" id="UP000638648">
    <property type="component" value="Unassembled WGS sequence"/>
</dbReference>
<organism evidence="9 10">
    <name type="scientific">Actinopolymorpha pittospori</name>
    <dbReference type="NCBI Taxonomy" id="648752"/>
    <lineage>
        <taxon>Bacteria</taxon>
        <taxon>Bacillati</taxon>
        <taxon>Actinomycetota</taxon>
        <taxon>Actinomycetes</taxon>
        <taxon>Propionibacteriales</taxon>
        <taxon>Actinopolymorphaceae</taxon>
        <taxon>Actinopolymorpha</taxon>
    </lineage>
</organism>
<dbReference type="EMBL" id="JADBEM010000001">
    <property type="protein sequence ID" value="MBE1610869.1"/>
    <property type="molecule type" value="Genomic_DNA"/>
</dbReference>
<dbReference type="EC" id="2.7.13.3" evidence="2"/>
<evidence type="ECO:0000313" key="10">
    <source>
        <dbReference type="Proteomes" id="UP000638648"/>
    </source>
</evidence>
<dbReference type="InterPro" id="IPR036890">
    <property type="entry name" value="HATPase_C_sf"/>
</dbReference>
<evidence type="ECO:0000259" key="8">
    <source>
        <dbReference type="Pfam" id="PF19354"/>
    </source>
</evidence>
<dbReference type="Pfam" id="PF19354">
    <property type="entry name" value="DUF5931"/>
    <property type="match status" value="1"/>
</dbReference>
<evidence type="ECO:0000259" key="7">
    <source>
        <dbReference type="Pfam" id="PF02518"/>
    </source>
</evidence>
<evidence type="ECO:0000256" key="6">
    <source>
        <dbReference type="SAM" id="Phobius"/>
    </source>
</evidence>
<dbReference type="Gene3D" id="3.30.565.10">
    <property type="entry name" value="Histidine kinase-like ATPase, C-terminal domain"/>
    <property type="match status" value="1"/>
</dbReference>
<sequence length="384" mass="40659">MSATTAVAPDATASLWKALAVLRFILLAHALTVNVLRWQRFDHPLTGWLVLTCIAAWTLIVTWIYDSPDRRRWPVLVADLAVAIGAILITPYVLSAEMLNRHDFTLPTYWITAAVIAWSIHKGWIGGVCAALLVCPFDIASRAHVNTTTFSNIFLLILAAAVVGYASSLVRQAAADRARATELAARTAERERLARVVHDGVLQVLAYVERRGSELGGEAADLARAAGEQGERLRVLINGRHSDVTSRSDGQVDIGRELAGFAASGISVATPADPVPMPQAAAAELVAAVGAALDNAARHAPGARVYILLEDDGEAVTVSVRDNGPGIPDGRLAEAVAAGRMGVSRSIVGRIEELGGAAALVSGVGKGTEWELRVPSARTKADIR</sequence>
<feature type="transmembrane region" description="Helical" evidence="6">
    <location>
        <begin position="71"/>
        <end position="94"/>
    </location>
</feature>
<keyword evidence="3" id="KW-0808">Transferase</keyword>
<reference evidence="9" key="1">
    <citation type="submission" date="2020-10" db="EMBL/GenBank/DDBJ databases">
        <title>Sequencing the genomes of 1000 actinobacteria strains.</title>
        <authorList>
            <person name="Klenk H.-P."/>
        </authorList>
    </citation>
    <scope>NUCLEOTIDE SEQUENCE</scope>
    <source>
        <strain evidence="9">DSM 45354</strain>
    </source>
</reference>
<dbReference type="PANTHER" id="PTHR24421">
    <property type="entry name" value="NITRATE/NITRITE SENSOR PROTEIN NARX-RELATED"/>
    <property type="match status" value="1"/>
</dbReference>
<evidence type="ECO:0000256" key="4">
    <source>
        <dbReference type="ARBA" id="ARBA00022777"/>
    </source>
</evidence>
<keyword evidence="4 9" id="KW-0418">Kinase</keyword>
<evidence type="ECO:0000256" key="3">
    <source>
        <dbReference type="ARBA" id="ARBA00022679"/>
    </source>
</evidence>
<dbReference type="SUPFAM" id="SSF55874">
    <property type="entry name" value="ATPase domain of HSP90 chaperone/DNA topoisomerase II/histidine kinase"/>
    <property type="match status" value="1"/>
</dbReference>
<feature type="transmembrane region" description="Helical" evidence="6">
    <location>
        <begin position="15"/>
        <end position="36"/>
    </location>
</feature>
<dbReference type="InterPro" id="IPR045975">
    <property type="entry name" value="DUF5931"/>
</dbReference>
<dbReference type="RefSeq" id="WP_192754172.1">
    <property type="nucleotide sequence ID" value="NZ_BAABJL010000250.1"/>
</dbReference>
<evidence type="ECO:0000256" key="1">
    <source>
        <dbReference type="ARBA" id="ARBA00000085"/>
    </source>
</evidence>
<accession>A0A927N2D0</accession>
<evidence type="ECO:0000256" key="2">
    <source>
        <dbReference type="ARBA" id="ARBA00012438"/>
    </source>
</evidence>
<dbReference type="PANTHER" id="PTHR24421:SF61">
    <property type="entry name" value="OXYGEN SENSOR HISTIDINE KINASE NREB"/>
    <property type="match status" value="1"/>
</dbReference>
<keyword evidence="6" id="KW-0812">Transmembrane</keyword>
<proteinExistence type="predicted"/>
<name>A0A927N2D0_9ACTN</name>
<dbReference type="PRINTS" id="PR00344">
    <property type="entry name" value="BCTRLSENSOR"/>
</dbReference>
<feature type="domain" description="Histidine kinase/HSP90-like ATPase" evidence="7">
    <location>
        <begin position="284"/>
        <end position="376"/>
    </location>
</feature>
<dbReference type="InterPro" id="IPR004358">
    <property type="entry name" value="Sig_transdc_His_kin-like_C"/>
</dbReference>
<keyword evidence="5" id="KW-0902">Two-component regulatory system</keyword>
<gene>
    <name evidence="9" type="ORF">HEB94_007717</name>
</gene>
<comment type="catalytic activity">
    <reaction evidence="1">
        <text>ATP + protein L-histidine = ADP + protein N-phospho-L-histidine.</text>
        <dbReference type="EC" id="2.7.13.3"/>
    </reaction>
</comment>
<dbReference type="GO" id="GO:0000160">
    <property type="term" value="P:phosphorelay signal transduction system"/>
    <property type="evidence" value="ECO:0007669"/>
    <property type="project" value="UniProtKB-KW"/>
</dbReference>
<dbReference type="GO" id="GO:0004673">
    <property type="term" value="F:protein histidine kinase activity"/>
    <property type="evidence" value="ECO:0007669"/>
    <property type="project" value="UniProtKB-EC"/>
</dbReference>
<feature type="transmembrane region" description="Helical" evidence="6">
    <location>
        <begin position="106"/>
        <end position="133"/>
    </location>
</feature>
<protein>
    <recommendedName>
        <fullName evidence="2">histidine kinase</fullName>
        <ecNumber evidence="2">2.7.13.3</ecNumber>
    </recommendedName>
</protein>
<dbReference type="AlphaFoldDB" id="A0A927N2D0"/>
<feature type="transmembrane region" description="Helical" evidence="6">
    <location>
        <begin position="153"/>
        <end position="170"/>
    </location>
</feature>
<comment type="caution">
    <text evidence="9">The sequence shown here is derived from an EMBL/GenBank/DDBJ whole genome shotgun (WGS) entry which is preliminary data.</text>
</comment>
<feature type="domain" description="DUF5931" evidence="8">
    <location>
        <begin position="14"/>
        <end position="172"/>
    </location>
</feature>
<dbReference type="NCBIfam" id="NF047322">
    <property type="entry name" value="HK_morpho_MacS"/>
    <property type="match status" value="1"/>
</dbReference>
<dbReference type="CDD" id="cd00075">
    <property type="entry name" value="HATPase"/>
    <property type="match status" value="1"/>
</dbReference>
<keyword evidence="10" id="KW-1185">Reference proteome</keyword>
<evidence type="ECO:0000313" key="9">
    <source>
        <dbReference type="EMBL" id="MBE1610869.1"/>
    </source>
</evidence>